<evidence type="ECO:0000256" key="1">
    <source>
        <dbReference type="ARBA" id="ARBA00022723"/>
    </source>
</evidence>
<protein>
    <submittedName>
        <fullName evidence="7">Protein CBG21812</fullName>
    </submittedName>
</protein>
<evidence type="ECO:0000313" key="8">
    <source>
        <dbReference type="Proteomes" id="UP000008549"/>
    </source>
</evidence>
<name>A8Y0V5_CAEBR</name>
<dbReference type="eggNOG" id="ENOG502SPA7">
    <property type="taxonomic scope" value="Eukaryota"/>
</dbReference>
<evidence type="ECO:0000256" key="5">
    <source>
        <dbReference type="SAM" id="MobiDB-lite"/>
    </source>
</evidence>
<evidence type="ECO:0000313" key="7">
    <source>
        <dbReference type="EMBL" id="CAP38525.2"/>
    </source>
</evidence>
<feature type="domain" description="BED-type" evidence="6">
    <location>
        <begin position="187"/>
        <end position="239"/>
    </location>
</feature>
<feature type="region of interest" description="Disordered" evidence="5">
    <location>
        <begin position="344"/>
        <end position="370"/>
    </location>
</feature>
<dbReference type="PANTHER" id="PTHR13491">
    <property type="entry name" value="ZCCHC10 PROTEIN"/>
    <property type="match status" value="1"/>
</dbReference>
<keyword evidence="3" id="KW-0862">Zinc</keyword>
<sequence>MMTTTTTVIPDTVMRTGLAPAPNIPNPRNAGRKKSNPVWEFFTDLRTHGLAGVRCRFCHWVTNDRSPTTMKFHLKRKHDTGPGGLWAICEEKINSQAPANYAPRMKKQPEDIFLKALSQPSPFNFNPFATAEIKMGAPDDFLTALIEQAKQYAHSSTSPSAGSVEGNASNENESLTSDSVFLSKLNSSFPVVWEFFTDLRTHGLAGVRCRFCHWVTNDRSPTTMKFHLKRKHDTGPGGLWAICEEKINSQAPANYAPRMKKQPEDIFLKALSQPSPFNFNPFATAEIKMGAPDDFLTALIEQAKQYAHSSTSPSAGSVEGNASNENESLTSDSVFLSKLNSSFPVKEEDSSSSSVSGSTSTSTSSSDFHLSDGSSIAALLQIATDSDLIFTFNARKSGEYCFENNAKNHKMITLTDCGNEIRVSQLENDEEIRVENWRKSDWQQFTWAVRGTCLHFLKGTSPHPRRKKRRRCPYRKNDKGKIRWRHKLRKWKRRKKRLRKRAKNSKSKSSKSSTMTPEQKERKARRKKIKKRKKLRRKKVQRRKHRIRRHLYDSNRKKMPEKSKKLKKDIIIIIIARLRALRRVKRVRILHKYQRDRALICSAKRKAIQNLNMCWKRARHRRKKYQRYRRQLENFANRKRITQWRNCQIPKEKKAVQVHFDLPKASTQRRKETKRVEYERQYPIKVAINAVEMKSEQVHVANKGKVALGSLQLRVQESIVGDFGRVRARIQYIGHGDQGFCDVRWQSQLHDKGNGSNEAQILAKLAHLGSQNAVRVLFFGQFMTLQCTMTSLIGYANLGICPASFSFLKSNPSLIVFNNFQFARTFESLRKQPEDSEDLRKHSRKTSRVRRLPKNLVLPYMSRRQHFRMVKGAPDDYESWFYFCARVLNEGKPLEWEKKDVLKEMDHMKMSLAKYEFVKKYKHSDPLADKKMKQILAYCLSANETNAKKLGYFVERVIQHWVDKLANNEKREEPWSWIDEKESKKLEKEKKSWENKLKAEFPEKSRKCNY</sequence>
<dbReference type="RefSeq" id="XP_045097399.1">
    <property type="nucleotide sequence ID" value="XM_045236718.1"/>
</dbReference>
<evidence type="ECO:0000256" key="2">
    <source>
        <dbReference type="ARBA" id="ARBA00022771"/>
    </source>
</evidence>
<dbReference type="InterPro" id="IPR039715">
    <property type="entry name" value="ZCCHC10"/>
</dbReference>
<evidence type="ECO:0000313" key="9">
    <source>
        <dbReference type="WormBase" id="CBG21812"/>
    </source>
</evidence>
<dbReference type="Proteomes" id="UP000008549">
    <property type="component" value="Unassembled WGS sequence"/>
</dbReference>
<feature type="compositionally biased region" description="Basic residues" evidence="5">
    <location>
        <begin position="463"/>
        <end position="474"/>
    </location>
</feature>
<evidence type="ECO:0000256" key="4">
    <source>
        <dbReference type="PROSITE-ProRule" id="PRU00027"/>
    </source>
</evidence>
<reference evidence="7 8" key="1">
    <citation type="journal article" date="2003" name="PLoS Biol.">
        <title>The genome sequence of Caenorhabditis briggsae: a platform for comparative genomics.</title>
        <authorList>
            <person name="Stein L.D."/>
            <person name="Bao Z."/>
            <person name="Blasiar D."/>
            <person name="Blumenthal T."/>
            <person name="Brent M.R."/>
            <person name="Chen N."/>
            <person name="Chinwalla A."/>
            <person name="Clarke L."/>
            <person name="Clee C."/>
            <person name="Coghlan A."/>
            <person name="Coulson A."/>
            <person name="D'Eustachio P."/>
            <person name="Fitch D.H."/>
            <person name="Fulton L.A."/>
            <person name="Fulton R.E."/>
            <person name="Griffiths-Jones S."/>
            <person name="Harris T.W."/>
            <person name="Hillier L.W."/>
            <person name="Kamath R."/>
            <person name="Kuwabara P.E."/>
            <person name="Mardis E.R."/>
            <person name="Marra M.A."/>
            <person name="Miner T.L."/>
            <person name="Minx P."/>
            <person name="Mullikin J.C."/>
            <person name="Plumb R.W."/>
            <person name="Rogers J."/>
            <person name="Schein J.E."/>
            <person name="Sohrmann M."/>
            <person name="Spieth J."/>
            <person name="Stajich J.E."/>
            <person name="Wei C."/>
            <person name="Willey D."/>
            <person name="Wilson R.K."/>
            <person name="Durbin R."/>
            <person name="Waterston R.H."/>
        </authorList>
    </citation>
    <scope>NUCLEOTIDE SEQUENCE [LARGE SCALE GENOMIC DNA]</scope>
    <source>
        <strain evidence="7 8">AF16</strain>
    </source>
</reference>
<dbReference type="EMBL" id="HE601531">
    <property type="protein sequence ID" value="CAP38525.2"/>
    <property type="molecule type" value="Genomic_DNA"/>
</dbReference>
<feature type="compositionally biased region" description="Basic residues" evidence="5">
    <location>
        <begin position="522"/>
        <end position="547"/>
    </location>
</feature>
<feature type="compositionally biased region" description="Low complexity" evidence="5">
    <location>
        <begin position="351"/>
        <end position="370"/>
    </location>
</feature>
<dbReference type="HOGENOM" id="CLU_297950_0_0_1"/>
<accession>A8Y0V5</accession>
<proteinExistence type="predicted"/>
<dbReference type="GO" id="GO:0003677">
    <property type="term" value="F:DNA binding"/>
    <property type="evidence" value="ECO:0007669"/>
    <property type="project" value="InterPro"/>
</dbReference>
<feature type="region of interest" description="Disordered" evidence="5">
    <location>
        <begin position="457"/>
        <end position="547"/>
    </location>
</feature>
<reference evidence="7 8" key="2">
    <citation type="journal article" date="2011" name="PLoS Genet.">
        <title>Caenorhabditis briggsae recombinant inbred line genotypes reveal inter-strain incompatibility and the evolution of recombination.</title>
        <authorList>
            <person name="Ross J.A."/>
            <person name="Koboldt D.C."/>
            <person name="Staisch J.E."/>
            <person name="Chamberlin H.M."/>
            <person name="Gupta B.P."/>
            <person name="Miller R.D."/>
            <person name="Baird S.E."/>
            <person name="Haag E.S."/>
        </authorList>
    </citation>
    <scope>NUCLEOTIDE SEQUENCE [LARGE SCALE GENOMIC DNA]</scope>
    <source>
        <strain evidence="7 8">AF16</strain>
    </source>
</reference>
<dbReference type="GO" id="GO:0008270">
    <property type="term" value="F:zinc ion binding"/>
    <property type="evidence" value="ECO:0007669"/>
    <property type="project" value="UniProtKB-KW"/>
</dbReference>
<dbReference type="PROSITE" id="PS50808">
    <property type="entry name" value="ZF_BED"/>
    <property type="match status" value="2"/>
</dbReference>
<dbReference type="InParanoid" id="A8Y0V5"/>
<dbReference type="KEGG" id="cbr:CBG_21812"/>
<keyword evidence="1" id="KW-0479">Metal-binding</keyword>
<dbReference type="CTD" id="8577614"/>
<keyword evidence="8" id="KW-1185">Reference proteome</keyword>
<organism evidence="7 8">
    <name type="scientific">Caenorhabditis briggsae</name>
    <dbReference type="NCBI Taxonomy" id="6238"/>
    <lineage>
        <taxon>Eukaryota</taxon>
        <taxon>Metazoa</taxon>
        <taxon>Ecdysozoa</taxon>
        <taxon>Nematoda</taxon>
        <taxon>Chromadorea</taxon>
        <taxon>Rhabditida</taxon>
        <taxon>Rhabditina</taxon>
        <taxon>Rhabditomorpha</taxon>
        <taxon>Rhabditoidea</taxon>
        <taxon>Rhabditidae</taxon>
        <taxon>Peloderinae</taxon>
        <taxon>Caenorhabditis</taxon>
    </lineage>
</organism>
<keyword evidence="2 4" id="KW-0863">Zinc-finger</keyword>
<feature type="compositionally biased region" description="Basic residues" evidence="5">
    <location>
        <begin position="482"/>
        <end position="509"/>
    </location>
</feature>
<dbReference type="STRING" id="6238.A8Y0V5"/>
<dbReference type="InterPro" id="IPR003656">
    <property type="entry name" value="Znf_BED"/>
</dbReference>
<dbReference type="AlphaFoldDB" id="A8Y0V5"/>
<gene>
    <name evidence="7 9" type="ORF">CBG21812</name>
    <name evidence="7" type="ORF">CBG_21812</name>
</gene>
<dbReference type="GeneID" id="8577614"/>
<evidence type="ECO:0000256" key="3">
    <source>
        <dbReference type="ARBA" id="ARBA00022833"/>
    </source>
</evidence>
<evidence type="ECO:0000259" key="6">
    <source>
        <dbReference type="PROSITE" id="PS50808"/>
    </source>
</evidence>
<dbReference type="WormBase" id="CBG21812">
    <property type="protein sequence ID" value="CBP48948"/>
    <property type="gene ID" value="WBGene00040495"/>
</dbReference>
<dbReference type="PANTHER" id="PTHR13491:SF0">
    <property type="entry name" value="ZINC FINGER CCHC DOMAIN-CONTAINING PROTEIN 10"/>
    <property type="match status" value="1"/>
</dbReference>
<feature type="domain" description="BED-type" evidence="6">
    <location>
        <begin position="33"/>
        <end position="85"/>
    </location>
</feature>